<evidence type="ECO:0000256" key="5">
    <source>
        <dbReference type="ARBA" id="ARBA00022737"/>
    </source>
</evidence>
<dbReference type="PROSITE" id="PS51846">
    <property type="entry name" value="CNNM"/>
    <property type="match status" value="1"/>
</dbReference>
<protein>
    <submittedName>
        <fullName evidence="14">Gliding motility-associated protein GldE</fullName>
    </submittedName>
</protein>
<keyword evidence="6 10" id="KW-1133">Transmembrane helix</keyword>
<dbReference type="STRING" id="1263103.BN741_01370"/>
<dbReference type="AlphaFoldDB" id="R7H021"/>
<dbReference type="Proteomes" id="UP000018072">
    <property type="component" value="Unassembled WGS sequence"/>
</dbReference>
<organism evidence="14 15">
    <name type="scientific">Leyella stercorea CAG:629</name>
    <dbReference type="NCBI Taxonomy" id="1263103"/>
    <lineage>
        <taxon>Bacteria</taxon>
        <taxon>Pseudomonadati</taxon>
        <taxon>Bacteroidota</taxon>
        <taxon>Bacteroidia</taxon>
        <taxon>Bacteroidales</taxon>
        <taxon>Prevotellaceae</taxon>
        <taxon>Leyella</taxon>
    </lineage>
</organism>
<dbReference type="SUPFAM" id="SSF56176">
    <property type="entry name" value="FAD-binding/transporter-associated domain-like"/>
    <property type="match status" value="1"/>
</dbReference>
<proteinExistence type="inferred from homology"/>
<evidence type="ECO:0000259" key="12">
    <source>
        <dbReference type="PROSITE" id="PS51371"/>
    </source>
</evidence>
<evidence type="ECO:0000256" key="3">
    <source>
        <dbReference type="ARBA" id="ARBA00022475"/>
    </source>
</evidence>
<evidence type="ECO:0000256" key="4">
    <source>
        <dbReference type="ARBA" id="ARBA00022692"/>
    </source>
</evidence>
<feature type="transmembrane region" description="Helical" evidence="11">
    <location>
        <begin position="115"/>
        <end position="136"/>
    </location>
</feature>
<dbReference type="FunFam" id="3.10.580.10:FF:000002">
    <property type="entry name" value="Magnesium/cobalt efflux protein CorC"/>
    <property type="match status" value="1"/>
</dbReference>
<feature type="domain" description="CBS" evidence="12">
    <location>
        <begin position="291"/>
        <end position="348"/>
    </location>
</feature>
<sequence length="450" mass="51727">METYINLIHESLADVYFVPPTMGVIIAAILTIVLMGLSAFASGSEIAFFSLSPSDMAEVNEAKTASDRNIKLLREDSERTLATILITNNFVNVTIIMLCNYIFSHLIHFGEKAYWLQFLSLTVLLTFLLLLFGEIMPKVYSRQNPLGFCRKFVGGIMVFRKLFWFMENILLRSGILAEKVVQKESHVLSVDDLEQALELTDKEDIKDEQSMLKGIIRFSDETAKEVMTSRQDIVALDIHSNYQDVLKSIVENNYSRIPIYQDNADNIRGILYIKDLLPHLSKPANFRWQSLIRPPYFVPETKKIDDLMREFQENKIHIAIVVDEFGGTSGLVTLEDILEEIVGEINDEYDEENKYYSKLNYNTYLFEGKTLLTDFCKILNIDDEEFADVEGDADTLAGLLLEIKGDFLSIHEKIDYKNYTFEIVGIEERRISKIKVVIHEQKNNTTDKEK</sequence>
<evidence type="ECO:0000256" key="8">
    <source>
        <dbReference type="ARBA" id="ARBA00023136"/>
    </source>
</evidence>
<dbReference type="InterPro" id="IPR002550">
    <property type="entry name" value="CNNM"/>
</dbReference>
<evidence type="ECO:0000313" key="14">
    <source>
        <dbReference type="EMBL" id="CDE32661.1"/>
    </source>
</evidence>
<dbReference type="NCBIfam" id="TIGR03520">
    <property type="entry name" value="GldE"/>
    <property type="match status" value="1"/>
</dbReference>
<comment type="caution">
    <text evidence="14">The sequence shown here is derived from an EMBL/GenBank/DDBJ whole genome shotgun (WGS) entry which is preliminary data.</text>
</comment>
<keyword evidence="7 9" id="KW-0129">CBS domain</keyword>
<dbReference type="PROSITE" id="PS51371">
    <property type="entry name" value="CBS"/>
    <property type="match status" value="2"/>
</dbReference>
<dbReference type="Pfam" id="PF01595">
    <property type="entry name" value="CNNM"/>
    <property type="match status" value="1"/>
</dbReference>
<dbReference type="InterPro" id="IPR046342">
    <property type="entry name" value="CBS_dom_sf"/>
</dbReference>
<feature type="domain" description="CBS" evidence="12">
    <location>
        <begin position="227"/>
        <end position="286"/>
    </location>
</feature>
<gene>
    <name evidence="14" type="ORF">BN741_01370</name>
</gene>
<dbReference type="PANTHER" id="PTHR22777">
    <property type="entry name" value="HEMOLYSIN-RELATED"/>
    <property type="match status" value="1"/>
</dbReference>
<evidence type="ECO:0000256" key="2">
    <source>
        <dbReference type="ARBA" id="ARBA00006337"/>
    </source>
</evidence>
<name>R7H021_9BACT</name>
<feature type="transmembrane region" description="Helical" evidence="11">
    <location>
        <begin position="81"/>
        <end position="103"/>
    </location>
</feature>
<dbReference type="Gene3D" id="3.30.465.10">
    <property type="match status" value="1"/>
</dbReference>
<comment type="similarity">
    <text evidence="2">Belongs to the UPF0053 family.</text>
</comment>
<feature type="transmembrane region" description="Helical" evidence="11">
    <location>
        <begin position="20"/>
        <end position="41"/>
    </location>
</feature>
<keyword evidence="3" id="KW-1003">Cell membrane</keyword>
<dbReference type="SUPFAM" id="SSF54631">
    <property type="entry name" value="CBS-domain pair"/>
    <property type="match status" value="1"/>
</dbReference>
<accession>R7H021</accession>
<reference evidence="14" key="1">
    <citation type="submission" date="2012-11" db="EMBL/GenBank/DDBJ databases">
        <title>Dependencies among metagenomic species, viruses, plasmids and units of genetic variation.</title>
        <authorList>
            <person name="Nielsen H.B."/>
            <person name="Almeida M."/>
            <person name="Juncker A.S."/>
            <person name="Rasmussen S."/>
            <person name="Li J."/>
            <person name="Sunagawa S."/>
            <person name="Plichta D."/>
            <person name="Gautier L."/>
            <person name="Le Chatelier E."/>
            <person name="Peletier E."/>
            <person name="Bonde I."/>
            <person name="Nielsen T."/>
            <person name="Manichanh C."/>
            <person name="Arumugam M."/>
            <person name="Batto J."/>
            <person name="Santos M.B.Q.D."/>
            <person name="Blom N."/>
            <person name="Borruel N."/>
            <person name="Burgdorf K.S."/>
            <person name="Boumezbeur F."/>
            <person name="Casellas F."/>
            <person name="Dore J."/>
            <person name="Guarner F."/>
            <person name="Hansen T."/>
            <person name="Hildebrand F."/>
            <person name="Kaas R.S."/>
            <person name="Kennedy S."/>
            <person name="Kristiansen K."/>
            <person name="Kultima J.R."/>
            <person name="Leonard P."/>
            <person name="Levenez F."/>
            <person name="Lund O."/>
            <person name="Moumen B."/>
            <person name="Le Paslier D."/>
            <person name="Pons N."/>
            <person name="Pedersen O."/>
            <person name="Prifti E."/>
            <person name="Qin J."/>
            <person name="Raes J."/>
            <person name="Tap J."/>
            <person name="Tims S."/>
            <person name="Ussery D.W."/>
            <person name="Yamada T."/>
            <person name="MetaHit consortium"/>
            <person name="Renault P."/>
            <person name="Sicheritz-Ponten T."/>
            <person name="Bork P."/>
            <person name="Wang J."/>
            <person name="Brunak S."/>
            <person name="Ehrlich S.D."/>
        </authorList>
    </citation>
    <scope>NUCLEOTIDE SEQUENCE [LARGE SCALE GENOMIC DNA]</scope>
</reference>
<dbReference type="Pfam" id="PF03471">
    <property type="entry name" value="CorC_HlyC"/>
    <property type="match status" value="1"/>
</dbReference>
<evidence type="ECO:0000256" key="7">
    <source>
        <dbReference type="ARBA" id="ARBA00023122"/>
    </source>
</evidence>
<dbReference type="Gene3D" id="3.10.580.10">
    <property type="entry name" value="CBS-domain"/>
    <property type="match status" value="1"/>
</dbReference>
<evidence type="ECO:0000259" key="13">
    <source>
        <dbReference type="PROSITE" id="PS51846"/>
    </source>
</evidence>
<feature type="domain" description="CNNM transmembrane" evidence="13">
    <location>
        <begin position="20"/>
        <end position="209"/>
    </location>
</feature>
<dbReference type="Pfam" id="PF00571">
    <property type="entry name" value="CBS"/>
    <property type="match status" value="2"/>
</dbReference>
<dbReference type="GO" id="GO:0005886">
    <property type="term" value="C:plasma membrane"/>
    <property type="evidence" value="ECO:0007669"/>
    <property type="project" value="UniProtKB-SubCell"/>
</dbReference>
<evidence type="ECO:0000256" key="10">
    <source>
        <dbReference type="PROSITE-ProRule" id="PRU01193"/>
    </source>
</evidence>
<keyword evidence="8 10" id="KW-0472">Membrane</keyword>
<dbReference type="PANTHER" id="PTHR22777:SF32">
    <property type="entry name" value="UPF0053 INNER MEMBRANE PROTEIN YFJD"/>
    <property type="match status" value="1"/>
</dbReference>
<dbReference type="InterPro" id="IPR005170">
    <property type="entry name" value="Transptr-assoc_dom"/>
</dbReference>
<dbReference type="GO" id="GO:0050660">
    <property type="term" value="F:flavin adenine dinucleotide binding"/>
    <property type="evidence" value="ECO:0007669"/>
    <property type="project" value="InterPro"/>
</dbReference>
<dbReference type="InterPro" id="IPR000644">
    <property type="entry name" value="CBS_dom"/>
</dbReference>
<dbReference type="InterPro" id="IPR044751">
    <property type="entry name" value="Ion_transp-like_CBS"/>
</dbReference>
<dbReference type="CDD" id="cd04590">
    <property type="entry name" value="CBS_pair_CorC_HlyC_assoc"/>
    <property type="match status" value="1"/>
</dbReference>
<dbReference type="InterPro" id="IPR016169">
    <property type="entry name" value="FAD-bd_PCMH_sub2"/>
</dbReference>
<evidence type="ECO:0000256" key="11">
    <source>
        <dbReference type="SAM" id="Phobius"/>
    </source>
</evidence>
<dbReference type="SMART" id="SM01091">
    <property type="entry name" value="CorC_HlyC"/>
    <property type="match status" value="1"/>
</dbReference>
<evidence type="ECO:0000256" key="1">
    <source>
        <dbReference type="ARBA" id="ARBA00004651"/>
    </source>
</evidence>
<evidence type="ECO:0000256" key="9">
    <source>
        <dbReference type="PROSITE-ProRule" id="PRU00703"/>
    </source>
</evidence>
<dbReference type="InterPro" id="IPR036318">
    <property type="entry name" value="FAD-bd_PCMH-like_sf"/>
</dbReference>
<keyword evidence="4 10" id="KW-0812">Transmembrane</keyword>
<evidence type="ECO:0000256" key="6">
    <source>
        <dbReference type="ARBA" id="ARBA00022989"/>
    </source>
</evidence>
<comment type="subcellular location">
    <subcellularLocation>
        <location evidence="1">Cell membrane</location>
        <topology evidence="1">Multi-pass membrane protein</topology>
    </subcellularLocation>
</comment>
<keyword evidence="5" id="KW-0677">Repeat</keyword>
<dbReference type="InterPro" id="IPR019862">
    <property type="entry name" value="Motility-assoc_prot_GldE"/>
</dbReference>
<dbReference type="SMART" id="SM00116">
    <property type="entry name" value="CBS"/>
    <property type="match status" value="2"/>
</dbReference>
<dbReference type="EMBL" id="CBIT010000141">
    <property type="protein sequence ID" value="CDE32661.1"/>
    <property type="molecule type" value="Genomic_DNA"/>
</dbReference>
<evidence type="ECO:0000313" key="15">
    <source>
        <dbReference type="Proteomes" id="UP000018072"/>
    </source>
</evidence>